<feature type="domain" description="HTH gntR-type" evidence="4">
    <location>
        <begin position="15"/>
        <end position="82"/>
    </location>
</feature>
<gene>
    <name evidence="5" type="ORF">VO01_03400</name>
</gene>
<accession>A0A0D5CF97</accession>
<dbReference type="InterPro" id="IPR036390">
    <property type="entry name" value="WH_DNA-bd_sf"/>
</dbReference>
<evidence type="ECO:0000313" key="5">
    <source>
        <dbReference type="EMBL" id="AJW78296.1"/>
    </source>
</evidence>
<name>A0A0D5CF97_9MICO</name>
<dbReference type="HOGENOM" id="CLU_017584_5_1_11"/>
<dbReference type="InterPro" id="IPR011711">
    <property type="entry name" value="GntR_C"/>
</dbReference>
<dbReference type="PANTHER" id="PTHR43537:SF24">
    <property type="entry name" value="GLUCONATE OPERON TRANSCRIPTIONAL REPRESSOR"/>
    <property type="match status" value="1"/>
</dbReference>
<dbReference type="PANTHER" id="PTHR43537">
    <property type="entry name" value="TRANSCRIPTIONAL REGULATOR, GNTR FAMILY"/>
    <property type="match status" value="1"/>
</dbReference>
<dbReference type="Pfam" id="PF07729">
    <property type="entry name" value="FCD"/>
    <property type="match status" value="1"/>
</dbReference>
<dbReference type="RefSeq" id="WP_045526863.1">
    <property type="nucleotide sequence ID" value="NZ_CP011043.1"/>
</dbReference>
<dbReference type="GO" id="GO:0003677">
    <property type="term" value="F:DNA binding"/>
    <property type="evidence" value="ECO:0007669"/>
    <property type="project" value="UniProtKB-KW"/>
</dbReference>
<dbReference type="SMART" id="SM00345">
    <property type="entry name" value="HTH_GNTR"/>
    <property type="match status" value="1"/>
</dbReference>
<dbReference type="SUPFAM" id="SSF48008">
    <property type="entry name" value="GntR ligand-binding domain-like"/>
    <property type="match status" value="1"/>
</dbReference>
<keyword evidence="3" id="KW-0804">Transcription</keyword>
<dbReference type="PROSITE" id="PS50949">
    <property type="entry name" value="HTH_GNTR"/>
    <property type="match status" value="1"/>
</dbReference>
<dbReference type="InterPro" id="IPR008920">
    <property type="entry name" value="TF_FadR/GntR_C"/>
</dbReference>
<dbReference type="AlphaFoldDB" id="A0A0D5CF97"/>
<organism evidence="5 6">
    <name type="scientific">Clavibacter michiganensis subsp. insidiosus</name>
    <dbReference type="NCBI Taxonomy" id="33014"/>
    <lineage>
        <taxon>Bacteria</taxon>
        <taxon>Bacillati</taxon>
        <taxon>Actinomycetota</taxon>
        <taxon>Actinomycetes</taxon>
        <taxon>Micrococcales</taxon>
        <taxon>Microbacteriaceae</taxon>
        <taxon>Clavibacter</taxon>
    </lineage>
</organism>
<reference evidence="5 6" key="1">
    <citation type="journal article" date="2015" name="Genome Announc.">
        <title>Complete Genome Sequence of Clavibacter michiganensis subsp. insidiosus R1-1 Using PacBio Single-Molecule Real-Time Technology.</title>
        <authorList>
            <person name="Lu Y."/>
            <person name="Samac D.A."/>
            <person name="Glazebrook J."/>
            <person name="Ishimaru C.A."/>
        </authorList>
    </citation>
    <scope>NUCLEOTIDE SEQUENCE [LARGE SCALE GENOMIC DNA]</scope>
    <source>
        <strain evidence="5 6">R1-1</strain>
    </source>
</reference>
<evidence type="ECO:0000256" key="3">
    <source>
        <dbReference type="ARBA" id="ARBA00023163"/>
    </source>
</evidence>
<dbReference type="Proteomes" id="UP000032604">
    <property type="component" value="Chromosome"/>
</dbReference>
<dbReference type="Gene3D" id="1.10.10.10">
    <property type="entry name" value="Winged helix-like DNA-binding domain superfamily/Winged helix DNA-binding domain"/>
    <property type="match status" value="1"/>
</dbReference>
<dbReference type="SMART" id="SM00895">
    <property type="entry name" value="FCD"/>
    <property type="match status" value="1"/>
</dbReference>
<evidence type="ECO:0000259" key="4">
    <source>
        <dbReference type="PROSITE" id="PS50949"/>
    </source>
</evidence>
<dbReference type="EMBL" id="CP011043">
    <property type="protein sequence ID" value="AJW78296.1"/>
    <property type="molecule type" value="Genomic_DNA"/>
</dbReference>
<sequence>MRERAGDPGTSASALSGRERAYEFLHAHVLTDPGQQGAFLNEQELAEHIGVSRTPVREALLLLAADDLVEMIPKRGARIPVITGRQIAELMELRGVLERHAATSAVEHDRTPLDAMREVLEQQRAMVATPPRESGREFIEHDRRFHQLLVDAAGSELMSRTYAKLRARQILVGVEALYRATDRQDRVCEEHAGIVDALAAGDAEAARGAIDRHLAVTLDVLLRA</sequence>
<dbReference type="Gene3D" id="1.20.120.530">
    <property type="entry name" value="GntR ligand-binding domain-like"/>
    <property type="match status" value="1"/>
</dbReference>
<keyword evidence="2" id="KW-0238">DNA-binding</keyword>
<evidence type="ECO:0000313" key="6">
    <source>
        <dbReference type="Proteomes" id="UP000032604"/>
    </source>
</evidence>
<evidence type="ECO:0000256" key="2">
    <source>
        <dbReference type="ARBA" id="ARBA00023125"/>
    </source>
</evidence>
<dbReference type="KEGG" id="cmh:VO01_03400"/>
<protein>
    <submittedName>
        <fullName evidence="5">GntR family transcriptional regulator</fullName>
    </submittedName>
</protein>
<dbReference type="InterPro" id="IPR036388">
    <property type="entry name" value="WH-like_DNA-bd_sf"/>
</dbReference>
<dbReference type="GO" id="GO:0003700">
    <property type="term" value="F:DNA-binding transcription factor activity"/>
    <property type="evidence" value="ECO:0007669"/>
    <property type="project" value="InterPro"/>
</dbReference>
<dbReference type="SUPFAM" id="SSF46785">
    <property type="entry name" value="Winged helix' DNA-binding domain"/>
    <property type="match status" value="1"/>
</dbReference>
<keyword evidence="1" id="KW-0805">Transcription regulation</keyword>
<dbReference type="OrthoDB" id="8680240at2"/>
<dbReference type="InterPro" id="IPR000524">
    <property type="entry name" value="Tscrpt_reg_HTH_GntR"/>
</dbReference>
<dbReference type="PATRIC" id="fig|33014.5.peg.716"/>
<dbReference type="PRINTS" id="PR00035">
    <property type="entry name" value="HTHGNTR"/>
</dbReference>
<dbReference type="Pfam" id="PF00392">
    <property type="entry name" value="GntR"/>
    <property type="match status" value="1"/>
</dbReference>
<proteinExistence type="predicted"/>
<evidence type="ECO:0000256" key="1">
    <source>
        <dbReference type="ARBA" id="ARBA00023015"/>
    </source>
</evidence>